<dbReference type="STRING" id="999894.TDIS_1186"/>
<dbReference type="SUPFAM" id="SSF53756">
    <property type="entry name" value="UDP-Glycosyltransferase/glycogen phosphorylase"/>
    <property type="match status" value="1"/>
</dbReference>
<dbReference type="Gene3D" id="3.40.50.11720">
    <property type="entry name" value="3-Deoxy-D-manno-octulosonic-acid transferase, N-terminal domain"/>
    <property type="match status" value="1"/>
</dbReference>
<comment type="caution">
    <text evidence="11">The sequence shown here is derived from an EMBL/GenBank/DDBJ whole genome shotgun (WGS) entry which is preliminary data.</text>
</comment>
<dbReference type="InterPro" id="IPR039901">
    <property type="entry name" value="Kdotransferase"/>
</dbReference>
<keyword evidence="9" id="KW-0448">Lipopolysaccharide biosynthesis</keyword>
<evidence type="ECO:0000256" key="3">
    <source>
        <dbReference type="ARBA" id="ARBA00019077"/>
    </source>
</evidence>
<comment type="subcellular location">
    <subcellularLocation>
        <location evidence="9">Cell membrane</location>
    </subcellularLocation>
</comment>
<evidence type="ECO:0000256" key="9">
    <source>
        <dbReference type="RuleBase" id="RU365103"/>
    </source>
</evidence>
<dbReference type="PANTHER" id="PTHR42755:SF1">
    <property type="entry name" value="3-DEOXY-D-MANNO-OCTULOSONIC ACID TRANSFERASE, MITOCHONDRIAL-RELATED"/>
    <property type="match status" value="1"/>
</dbReference>
<dbReference type="AlphaFoldDB" id="A0A179D3S4"/>
<dbReference type="EMBL" id="LWLG01000007">
    <property type="protein sequence ID" value="OAQ20730.1"/>
    <property type="molecule type" value="Genomic_DNA"/>
</dbReference>
<name>A0A179D3S4_9BACT</name>
<gene>
    <name evidence="11" type="ORF">TDIS_1186</name>
</gene>
<dbReference type="InterPro" id="IPR007507">
    <property type="entry name" value="Glycos_transf_N"/>
</dbReference>
<accession>A0A179D3S4</accession>
<dbReference type="GO" id="GO:0043842">
    <property type="term" value="F:Kdo transferase activity"/>
    <property type="evidence" value="ECO:0007669"/>
    <property type="project" value="UniProtKB-EC"/>
</dbReference>
<evidence type="ECO:0000313" key="12">
    <source>
        <dbReference type="Proteomes" id="UP000078390"/>
    </source>
</evidence>
<proteinExistence type="inferred from homology"/>
<keyword evidence="12" id="KW-1185">Reference proteome</keyword>
<dbReference type="GO" id="GO:0005886">
    <property type="term" value="C:plasma membrane"/>
    <property type="evidence" value="ECO:0007669"/>
    <property type="project" value="UniProtKB-SubCell"/>
</dbReference>
<protein>
    <recommendedName>
        <fullName evidence="3 9">3-deoxy-D-manno-octulosonic acid transferase</fullName>
        <shortName evidence="9">Kdo transferase</shortName>
        <ecNumber evidence="2 9">2.4.99.12</ecNumber>
    </recommendedName>
    <alternativeName>
        <fullName evidence="5 9">Lipid IV(A) 3-deoxy-D-manno-octulosonic acid transferase</fullName>
    </alternativeName>
</protein>
<comment type="function">
    <text evidence="9">Involved in lipopolysaccharide (LPS) biosynthesis. Catalyzes the transfer of 3-deoxy-D-manno-octulosonate (Kdo) residue(s) from CMP-Kdo to lipid IV(A), the tetraacyldisaccharide-1,4'-bisphosphate precursor of lipid A.</text>
</comment>
<dbReference type="Gene3D" id="3.40.50.2000">
    <property type="entry name" value="Glycogen Phosphorylase B"/>
    <property type="match status" value="1"/>
</dbReference>
<keyword evidence="9" id="KW-0472">Membrane</keyword>
<dbReference type="Pfam" id="PF04413">
    <property type="entry name" value="Glycos_transf_N"/>
    <property type="match status" value="1"/>
</dbReference>
<keyword evidence="9" id="KW-1003">Cell membrane</keyword>
<evidence type="ECO:0000259" key="10">
    <source>
        <dbReference type="Pfam" id="PF04413"/>
    </source>
</evidence>
<dbReference type="PANTHER" id="PTHR42755">
    <property type="entry name" value="3-DEOXY-MANNO-OCTULOSONATE CYTIDYLYLTRANSFERASE"/>
    <property type="match status" value="1"/>
</dbReference>
<evidence type="ECO:0000256" key="2">
    <source>
        <dbReference type="ARBA" id="ARBA00012621"/>
    </source>
</evidence>
<keyword evidence="4 9" id="KW-0808">Transferase</keyword>
<dbReference type="Proteomes" id="UP000078390">
    <property type="component" value="Unassembled WGS sequence"/>
</dbReference>
<evidence type="ECO:0000313" key="11">
    <source>
        <dbReference type="EMBL" id="OAQ20730.1"/>
    </source>
</evidence>
<feature type="domain" description="3-deoxy-D-manno-octulosonic-acid transferase N-terminal" evidence="10">
    <location>
        <begin position="29"/>
        <end position="203"/>
    </location>
</feature>
<feature type="active site" description="Proton acceptor" evidence="7">
    <location>
        <position position="54"/>
    </location>
</feature>
<sequence length="409" mass="45913">MAYTLFSGLVCPFYFLAQLKKKRRVYLRKRWHPRFDDLSPKKERIWIHTLSVGELQAAGTLLKGLRKRFPQYELVLTATTTSGLKLAKERFSNLARVHPSPLHCPRSLKRYFSAIRPRLFILVETDVWPDLVGFAKAAGVPLILANGAISEKAYRRLRRFRFLARFLYRPFAVLAMASEEDRIRMEALSPGPRVLFLGNLKYDFPPPNKEEIEALRQDLSAFVSPPVIVCGSTHAGEEELILKAFKRLPHGTLILCPRHPERAAEVKALSERLGFETALRSRPSPARVLVVDTLGELRALYALAEVAFVGGTLVPVGGHNLLEPAALSVPVLFGPYVESIASVARELEAEGGGEKVKPDPEALAMAMKRFLKESRDRGERALKVFSRHRGALERYLNLIANFLDKGGRA</sequence>
<dbReference type="PATRIC" id="fig|999894.6.peg.1181"/>
<comment type="pathway">
    <text evidence="1 9">Bacterial outer membrane biogenesis; LPS core biosynthesis.</text>
</comment>
<evidence type="ECO:0000256" key="8">
    <source>
        <dbReference type="PIRSR" id="PIRSR639901-2"/>
    </source>
</evidence>
<comment type="similarity">
    <text evidence="9">Belongs to the glycosyltransferase group 1 family.</text>
</comment>
<dbReference type="EC" id="2.4.99.12" evidence="2 9"/>
<dbReference type="GO" id="GO:0009244">
    <property type="term" value="P:lipopolysaccharide core region biosynthetic process"/>
    <property type="evidence" value="ECO:0007669"/>
    <property type="project" value="UniProtKB-UniRule"/>
</dbReference>
<evidence type="ECO:0000256" key="1">
    <source>
        <dbReference type="ARBA" id="ARBA00004713"/>
    </source>
</evidence>
<evidence type="ECO:0000256" key="6">
    <source>
        <dbReference type="ARBA" id="ARBA00049183"/>
    </source>
</evidence>
<feature type="site" description="Transition state stabilizer" evidence="8">
    <location>
        <position position="124"/>
    </location>
</feature>
<organism evidence="11 12">
    <name type="scientific">Thermosulfurimonas dismutans</name>
    <dbReference type="NCBI Taxonomy" id="999894"/>
    <lineage>
        <taxon>Bacteria</taxon>
        <taxon>Pseudomonadati</taxon>
        <taxon>Thermodesulfobacteriota</taxon>
        <taxon>Thermodesulfobacteria</taxon>
        <taxon>Thermodesulfobacteriales</taxon>
        <taxon>Thermodesulfobacteriaceae</taxon>
        <taxon>Thermosulfurimonas</taxon>
    </lineage>
</organism>
<comment type="catalytic activity">
    <reaction evidence="6 9">
        <text>lipid IVA (E. coli) + CMP-3-deoxy-beta-D-manno-octulosonate = alpha-Kdo-(2-&gt;6)-lipid IVA (E. coli) + CMP + H(+)</text>
        <dbReference type="Rhea" id="RHEA:28066"/>
        <dbReference type="ChEBI" id="CHEBI:15378"/>
        <dbReference type="ChEBI" id="CHEBI:58603"/>
        <dbReference type="ChEBI" id="CHEBI:60364"/>
        <dbReference type="ChEBI" id="CHEBI:60377"/>
        <dbReference type="ChEBI" id="CHEBI:85987"/>
        <dbReference type="EC" id="2.4.99.12"/>
    </reaction>
</comment>
<feature type="site" description="Transition state stabilizer" evidence="8">
    <location>
        <position position="201"/>
    </location>
</feature>
<evidence type="ECO:0000256" key="7">
    <source>
        <dbReference type="PIRSR" id="PIRSR639901-1"/>
    </source>
</evidence>
<dbReference type="InterPro" id="IPR038107">
    <property type="entry name" value="Glycos_transf_N_sf"/>
</dbReference>
<evidence type="ECO:0000256" key="5">
    <source>
        <dbReference type="ARBA" id="ARBA00031445"/>
    </source>
</evidence>
<evidence type="ECO:0000256" key="4">
    <source>
        <dbReference type="ARBA" id="ARBA00022679"/>
    </source>
</evidence>
<reference evidence="11 12" key="1">
    <citation type="submission" date="2016-04" db="EMBL/GenBank/DDBJ databases">
        <title>Genome analysis of Thermosulfurimonas dismutans, the first thermophilic sulfur-disproportionating bacterium of the phylum Thermodesulfobacteria.</title>
        <authorList>
            <person name="Mardanov A.V."/>
            <person name="Beletsky A.V."/>
            <person name="Kadnikov V.V."/>
            <person name="Slobodkin A.I."/>
            <person name="Ravin N.V."/>
        </authorList>
    </citation>
    <scope>NUCLEOTIDE SEQUENCE [LARGE SCALE GENOMIC DNA]</scope>
    <source>
        <strain evidence="11 12">S95</strain>
    </source>
</reference>
<dbReference type="UniPathway" id="UPA00958"/>
<dbReference type="GO" id="GO:0009245">
    <property type="term" value="P:lipid A biosynthetic process"/>
    <property type="evidence" value="ECO:0007669"/>
    <property type="project" value="TreeGrafter"/>
</dbReference>